<keyword evidence="7" id="KW-1185">Reference proteome</keyword>
<evidence type="ECO:0000313" key="6">
    <source>
        <dbReference type="EMBL" id="EJZ84549.1"/>
    </source>
</evidence>
<dbReference type="PROSITE" id="PS51379">
    <property type="entry name" value="4FE4S_FER_2"/>
    <property type="match status" value="3"/>
</dbReference>
<dbReference type="eggNOG" id="COG1146">
    <property type="taxonomic scope" value="Bacteria"/>
</dbReference>
<sequence>MGIADEAALYALGYWMHENHPSRISGLCLNDIQRKTPCDECSAVCPAGLSIHEKNPNWKGCTDCGLCVTACPTQAINASGASCKQVDSAVDAAQGCVVLACRRYEGAADAVLACLASLSWDEIAAIALRIPVVLKTGPCKTCPDARAVSCLKETIRHVKDFYGSEEFSRRVFPRIPSALAQEHAEGRASGAQRRRMFSTFADSVKEGTARLSGNEEPPSVSRSRAMLLDALVSLPLEERPAVRWLILSEDGACRGCGICVKMCPHGALSFAADIEGTHCSDDSVPRFLAHDASRCTQCGLCYLSCPEDNLGGWVELRTSEVPALACNPIHVARCEKCGRFFKEEKGRTICPACSRFRFRP</sequence>
<keyword evidence="3" id="KW-0408">Iron</keyword>
<dbReference type="PATRIC" id="fig|742818.3.peg.171"/>
<dbReference type="RefSeq" id="WP_009138390.1">
    <property type="nucleotide sequence ID" value="NZ_JH815198.1"/>
</dbReference>
<dbReference type="AlphaFoldDB" id="K0YY44"/>
<dbReference type="EMBL" id="ADMD01000001">
    <property type="protein sequence ID" value="EJZ84549.1"/>
    <property type="molecule type" value="Genomic_DNA"/>
</dbReference>
<dbReference type="Proteomes" id="UP000006069">
    <property type="component" value="Unassembled WGS sequence"/>
</dbReference>
<dbReference type="Gene3D" id="3.30.70.20">
    <property type="match status" value="2"/>
</dbReference>
<dbReference type="GO" id="GO:0046872">
    <property type="term" value="F:metal ion binding"/>
    <property type="evidence" value="ECO:0007669"/>
    <property type="project" value="UniProtKB-KW"/>
</dbReference>
<feature type="domain" description="4Fe-4S ferredoxin-type" evidence="5">
    <location>
        <begin position="286"/>
        <end position="316"/>
    </location>
</feature>
<dbReference type="PANTHER" id="PTHR43687:SF1">
    <property type="entry name" value="FERREDOXIN III"/>
    <property type="match status" value="1"/>
</dbReference>
<dbReference type="GO" id="GO:0051539">
    <property type="term" value="F:4 iron, 4 sulfur cluster binding"/>
    <property type="evidence" value="ECO:0007669"/>
    <property type="project" value="UniProtKB-KW"/>
</dbReference>
<feature type="domain" description="4Fe-4S ferredoxin-type" evidence="5">
    <location>
        <begin position="242"/>
        <end position="273"/>
    </location>
</feature>
<accession>K0YY44</accession>
<dbReference type="InterPro" id="IPR050572">
    <property type="entry name" value="Fe-S_Ferredoxin"/>
</dbReference>
<reference evidence="6 7" key="1">
    <citation type="submission" date="2012-08" db="EMBL/GenBank/DDBJ databases">
        <title>The Genome Sequence of Slackia piriformis YIT 12062.</title>
        <authorList>
            <consortium name="The Broad Institute Genome Sequencing Platform"/>
            <person name="Earl A."/>
            <person name="Ward D."/>
            <person name="Feldgarden M."/>
            <person name="Gevers D."/>
            <person name="Morotomi M."/>
            <person name="Walker B."/>
            <person name="Young S.K."/>
            <person name="Zeng Q."/>
            <person name="Gargeya S."/>
            <person name="Fitzgerald M."/>
            <person name="Haas B."/>
            <person name="Abouelleil A."/>
            <person name="Alvarado L."/>
            <person name="Arachchi H.M."/>
            <person name="Berlin A.M."/>
            <person name="Chapman S.B."/>
            <person name="Goldberg J."/>
            <person name="Griggs A."/>
            <person name="Gujja S."/>
            <person name="Hansen M."/>
            <person name="Howarth C."/>
            <person name="Imamovic A."/>
            <person name="Larimer J."/>
            <person name="McCowen C."/>
            <person name="Montmayeur A."/>
            <person name="Murphy C."/>
            <person name="Neiman D."/>
            <person name="Pearson M."/>
            <person name="Priest M."/>
            <person name="Roberts A."/>
            <person name="Saif S."/>
            <person name="Shea T."/>
            <person name="Sisk P."/>
            <person name="Sykes S."/>
            <person name="Wortman J."/>
            <person name="Nusbaum C."/>
            <person name="Birren B."/>
        </authorList>
    </citation>
    <scope>NUCLEOTIDE SEQUENCE [LARGE SCALE GENOMIC DNA]</scope>
    <source>
        <strain evidence="6 7">YIT 12062</strain>
    </source>
</reference>
<dbReference type="PROSITE" id="PS00198">
    <property type="entry name" value="4FE4S_FER_1"/>
    <property type="match status" value="2"/>
</dbReference>
<keyword evidence="1" id="KW-0004">4Fe-4S</keyword>
<keyword evidence="2" id="KW-0479">Metal-binding</keyword>
<evidence type="ECO:0000259" key="5">
    <source>
        <dbReference type="PROSITE" id="PS51379"/>
    </source>
</evidence>
<evidence type="ECO:0000256" key="1">
    <source>
        <dbReference type="ARBA" id="ARBA00022485"/>
    </source>
</evidence>
<dbReference type="OrthoDB" id="9808559at2"/>
<evidence type="ECO:0000256" key="3">
    <source>
        <dbReference type="ARBA" id="ARBA00023004"/>
    </source>
</evidence>
<dbReference type="eggNOG" id="COG1143">
    <property type="taxonomic scope" value="Bacteria"/>
</dbReference>
<proteinExistence type="predicted"/>
<evidence type="ECO:0000256" key="2">
    <source>
        <dbReference type="ARBA" id="ARBA00022723"/>
    </source>
</evidence>
<name>K0YY44_9ACTN</name>
<evidence type="ECO:0000256" key="4">
    <source>
        <dbReference type="ARBA" id="ARBA00023014"/>
    </source>
</evidence>
<gene>
    <name evidence="6" type="ORF">HMPREF9451_00152</name>
</gene>
<keyword evidence="4" id="KW-0411">Iron-sulfur</keyword>
<comment type="caution">
    <text evidence="6">The sequence shown here is derived from an EMBL/GenBank/DDBJ whole genome shotgun (WGS) entry which is preliminary data.</text>
</comment>
<dbReference type="PANTHER" id="PTHR43687">
    <property type="entry name" value="ADENYLYLSULFATE REDUCTASE, BETA SUBUNIT"/>
    <property type="match status" value="1"/>
</dbReference>
<dbReference type="InParanoid" id="K0YY44"/>
<organism evidence="6 7">
    <name type="scientific">Slackia piriformis YIT 12062</name>
    <dbReference type="NCBI Taxonomy" id="742818"/>
    <lineage>
        <taxon>Bacteria</taxon>
        <taxon>Bacillati</taxon>
        <taxon>Actinomycetota</taxon>
        <taxon>Coriobacteriia</taxon>
        <taxon>Eggerthellales</taxon>
        <taxon>Eggerthellaceae</taxon>
        <taxon>Slackia</taxon>
    </lineage>
</organism>
<dbReference type="InterPro" id="IPR017896">
    <property type="entry name" value="4Fe4S_Fe-S-bd"/>
</dbReference>
<dbReference type="InterPro" id="IPR017900">
    <property type="entry name" value="4Fe4S_Fe_S_CS"/>
</dbReference>
<dbReference type="Pfam" id="PF00037">
    <property type="entry name" value="Fer4"/>
    <property type="match status" value="1"/>
</dbReference>
<protein>
    <recommendedName>
        <fullName evidence="5">4Fe-4S ferredoxin-type domain-containing protein</fullName>
    </recommendedName>
</protein>
<feature type="domain" description="4Fe-4S ferredoxin-type" evidence="5">
    <location>
        <begin position="50"/>
        <end position="81"/>
    </location>
</feature>
<evidence type="ECO:0000313" key="7">
    <source>
        <dbReference type="Proteomes" id="UP000006069"/>
    </source>
</evidence>
<dbReference type="SUPFAM" id="SSF54862">
    <property type="entry name" value="4Fe-4S ferredoxins"/>
    <property type="match status" value="2"/>
</dbReference>
<dbReference type="HOGENOM" id="CLU_048087_0_0_11"/>
<dbReference type="Pfam" id="PF12838">
    <property type="entry name" value="Fer4_7"/>
    <property type="match status" value="1"/>
</dbReference>